<comment type="caution">
    <text evidence="1">The sequence shown here is derived from an EMBL/GenBank/DDBJ whole genome shotgun (WGS) entry which is preliminary data.</text>
</comment>
<accession>A0A8H5Z651</accession>
<organism evidence="1 2">
    <name type="scientific">Cochliobolus sativus</name>
    <name type="common">Common root rot and spot blotch fungus</name>
    <name type="synonym">Bipolaris sorokiniana</name>
    <dbReference type="NCBI Taxonomy" id="45130"/>
    <lineage>
        <taxon>Eukaryota</taxon>
        <taxon>Fungi</taxon>
        <taxon>Dikarya</taxon>
        <taxon>Ascomycota</taxon>
        <taxon>Pezizomycotina</taxon>
        <taxon>Dothideomycetes</taxon>
        <taxon>Pleosporomycetidae</taxon>
        <taxon>Pleosporales</taxon>
        <taxon>Pleosporineae</taxon>
        <taxon>Pleosporaceae</taxon>
        <taxon>Bipolaris</taxon>
    </lineage>
</organism>
<name>A0A8H5Z651_COCSA</name>
<dbReference type="AlphaFoldDB" id="A0A8H5Z651"/>
<protein>
    <submittedName>
        <fullName evidence="1">Uncharacterized protein</fullName>
    </submittedName>
</protein>
<proteinExistence type="predicted"/>
<dbReference type="Proteomes" id="UP000624244">
    <property type="component" value="Unassembled WGS sequence"/>
</dbReference>
<dbReference type="EMBL" id="WNKQ01000030">
    <property type="protein sequence ID" value="KAF5844121.1"/>
    <property type="molecule type" value="Genomic_DNA"/>
</dbReference>
<evidence type="ECO:0000313" key="1">
    <source>
        <dbReference type="EMBL" id="KAF5844121.1"/>
    </source>
</evidence>
<gene>
    <name evidence="1" type="ORF">GGP41_010174</name>
</gene>
<sequence length="164" mass="17942">MAFFCKQALWTTYILSEFGPNQRGSSAYVRASYPAQIRKTWLLLREDYHFSLVVTYVIACEDSVSSSFAVSLPGLTAYPVARFDAVMACAAAGSPQCNPHPHPHGNETRQATATCLRLRRMASPSFPLRPGAQSFSAKSNSTTPGLLIVVGFQILWSFGRNFGA</sequence>
<evidence type="ECO:0000313" key="2">
    <source>
        <dbReference type="Proteomes" id="UP000624244"/>
    </source>
</evidence>
<reference evidence="1" key="1">
    <citation type="submission" date="2019-11" db="EMBL/GenBank/DDBJ databases">
        <title>Bipolaris sorokiniana Genome sequencing.</title>
        <authorList>
            <person name="Wang H."/>
        </authorList>
    </citation>
    <scope>NUCLEOTIDE SEQUENCE</scope>
</reference>